<organism evidence="2 3">
    <name type="scientific">Mucuna pruriens</name>
    <name type="common">Velvet bean</name>
    <name type="synonym">Dolichos pruriens</name>
    <dbReference type="NCBI Taxonomy" id="157652"/>
    <lineage>
        <taxon>Eukaryota</taxon>
        <taxon>Viridiplantae</taxon>
        <taxon>Streptophyta</taxon>
        <taxon>Embryophyta</taxon>
        <taxon>Tracheophyta</taxon>
        <taxon>Spermatophyta</taxon>
        <taxon>Magnoliopsida</taxon>
        <taxon>eudicotyledons</taxon>
        <taxon>Gunneridae</taxon>
        <taxon>Pentapetalae</taxon>
        <taxon>rosids</taxon>
        <taxon>fabids</taxon>
        <taxon>Fabales</taxon>
        <taxon>Fabaceae</taxon>
        <taxon>Papilionoideae</taxon>
        <taxon>50 kb inversion clade</taxon>
        <taxon>NPAAA clade</taxon>
        <taxon>indigoferoid/millettioid clade</taxon>
        <taxon>Phaseoleae</taxon>
        <taxon>Mucuna</taxon>
    </lineage>
</organism>
<feature type="region of interest" description="Disordered" evidence="1">
    <location>
        <begin position="53"/>
        <end position="73"/>
    </location>
</feature>
<evidence type="ECO:0000313" key="3">
    <source>
        <dbReference type="Proteomes" id="UP000257109"/>
    </source>
</evidence>
<keyword evidence="3" id="KW-1185">Reference proteome</keyword>
<accession>A0A371FXM4</accession>
<evidence type="ECO:0000313" key="2">
    <source>
        <dbReference type="EMBL" id="RDX82970.1"/>
    </source>
</evidence>
<gene>
    <name evidence="2" type="ORF">CR513_36176</name>
</gene>
<dbReference type="Proteomes" id="UP000257109">
    <property type="component" value="Unassembled WGS sequence"/>
</dbReference>
<dbReference type="EMBL" id="QJKJ01007500">
    <property type="protein sequence ID" value="RDX82970.1"/>
    <property type="molecule type" value="Genomic_DNA"/>
</dbReference>
<name>A0A371FXM4_MUCPR</name>
<dbReference type="OrthoDB" id="1765401at2759"/>
<feature type="region of interest" description="Disordered" evidence="1">
    <location>
        <begin position="1"/>
        <end position="26"/>
    </location>
</feature>
<sequence>MTWQGHKEQEAACASRRVHEQVSSVTGVSPFAINPRARRRSFERRLRGPLEEPISKWVRDGPSQEASQADNHSVKAHVVVRCNQRWALRPVNWLVKWPRALTRALGLGVSDPNVSELVVLALPPDVAHRRGTVGPASARAETFNCHVGGG</sequence>
<comment type="caution">
    <text evidence="2">The sequence shown here is derived from an EMBL/GenBank/DDBJ whole genome shotgun (WGS) entry which is preliminary data.</text>
</comment>
<dbReference type="AlphaFoldDB" id="A0A371FXM4"/>
<reference evidence="2" key="1">
    <citation type="submission" date="2018-05" db="EMBL/GenBank/DDBJ databases">
        <title>Draft genome of Mucuna pruriens seed.</title>
        <authorList>
            <person name="Nnadi N.E."/>
            <person name="Vos R."/>
            <person name="Hasami M.H."/>
            <person name="Devisetty U.K."/>
            <person name="Aguiy J.C."/>
        </authorList>
    </citation>
    <scope>NUCLEOTIDE SEQUENCE [LARGE SCALE GENOMIC DNA]</scope>
    <source>
        <strain evidence="2">JCA_2017</strain>
    </source>
</reference>
<proteinExistence type="predicted"/>
<feature type="compositionally biased region" description="Basic and acidic residues" evidence="1">
    <location>
        <begin position="1"/>
        <end position="10"/>
    </location>
</feature>
<evidence type="ECO:0000256" key="1">
    <source>
        <dbReference type="SAM" id="MobiDB-lite"/>
    </source>
</evidence>
<protein>
    <submittedName>
        <fullName evidence="2">Uncharacterized protein</fullName>
    </submittedName>
</protein>
<feature type="non-terminal residue" evidence="2">
    <location>
        <position position="1"/>
    </location>
</feature>